<evidence type="ECO:0000256" key="2">
    <source>
        <dbReference type="ARBA" id="ARBA00024438"/>
    </source>
</evidence>
<evidence type="ECO:0000259" key="5">
    <source>
        <dbReference type="Pfam" id="PF13490"/>
    </source>
</evidence>
<protein>
    <recommendedName>
        <fullName evidence="2">Anti-sigma-W factor RsiW</fullName>
    </recommendedName>
</protein>
<reference evidence="6 7" key="1">
    <citation type="journal article" date="2011" name="J. Bacteriol.">
        <title>Complete genome sequence of the cellulose-degrading bacterium Cellulosilyticum lentocellum.</title>
        <authorList>
            <consortium name="US DOE Joint Genome Institute"/>
            <person name="Miller D.A."/>
            <person name="Suen G."/>
            <person name="Bruce D."/>
            <person name="Copeland A."/>
            <person name="Cheng J.F."/>
            <person name="Detter C."/>
            <person name="Goodwin L.A."/>
            <person name="Han C.S."/>
            <person name="Hauser L.J."/>
            <person name="Land M.L."/>
            <person name="Lapidus A."/>
            <person name="Lucas S."/>
            <person name="Meincke L."/>
            <person name="Pitluck S."/>
            <person name="Tapia R."/>
            <person name="Teshima H."/>
            <person name="Woyke T."/>
            <person name="Fox B.G."/>
            <person name="Angert E.R."/>
            <person name="Currie C.R."/>
        </authorList>
    </citation>
    <scope>NUCLEOTIDE SEQUENCE [LARGE SCALE GENOMIC DNA]</scope>
    <source>
        <strain evidence="7">ATCC 49066 / DSM 5427 / NCIMB 11756 / RHM5</strain>
    </source>
</reference>
<feature type="domain" description="Putative zinc-finger" evidence="5">
    <location>
        <begin position="3"/>
        <end position="37"/>
    </location>
</feature>
<feature type="compositionally biased region" description="Low complexity" evidence="3">
    <location>
        <begin position="145"/>
        <end position="156"/>
    </location>
</feature>
<dbReference type="EMBL" id="CP002582">
    <property type="protein sequence ID" value="ADZ84068.1"/>
    <property type="molecule type" value="Genomic_DNA"/>
</dbReference>
<evidence type="ECO:0000313" key="7">
    <source>
        <dbReference type="Proteomes" id="UP000008467"/>
    </source>
</evidence>
<gene>
    <name evidence="6" type="ordered locus">Clole_2360</name>
</gene>
<keyword evidence="4" id="KW-1133">Transmembrane helix</keyword>
<dbReference type="eggNOG" id="COG5662">
    <property type="taxonomic scope" value="Bacteria"/>
</dbReference>
<dbReference type="HOGENOM" id="CLU_1084599_0_0_9"/>
<comment type="similarity">
    <text evidence="1">Belongs to the zinc-associated anti-sigma factor (ZAS) superfamily. Anti-sigma-W factor family.</text>
</comment>
<evidence type="ECO:0000256" key="4">
    <source>
        <dbReference type="SAM" id="Phobius"/>
    </source>
</evidence>
<feature type="transmembrane region" description="Helical" evidence="4">
    <location>
        <begin position="88"/>
        <end position="107"/>
    </location>
</feature>
<proteinExistence type="inferred from homology"/>
<keyword evidence="7" id="KW-1185">Reference proteome</keyword>
<organism evidence="6 7">
    <name type="scientific">Cellulosilyticum lentocellum (strain ATCC 49066 / DSM 5427 / NCIMB 11756 / RHM5)</name>
    <name type="common">Clostridium lentocellum</name>
    <dbReference type="NCBI Taxonomy" id="642492"/>
    <lineage>
        <taxon>Bacteria</taxon>
        <taxon>Bacillati</taxon>
        <taxon>Bacillota</taxon>
        <taxon>Clostridia</taxon>
        <taxon>Lachnospirales</taxon>
        <taxon>Cellulosilyticaceae</taxon>
        <taxon>Cellulosilyticum</taxon>
    </lineage>
</organism>
<feature type="region of interest" description="Disordered" evidence="3">
    <location>
        <begin position="111"/>
        <end position="162"/>
    </location>
</feature>
<dbReference type="STRING" id="642492.Clole_2360"/>
<keyword evidence="4" id="KW-0472">Membrane</keyword>
<name>F2JSU7_CELLD</name>
<accession>F2JSU7</accession>
<dbReference type="Gene3D" id="1.10.10.1320">
    <property type="entry name" value="Anti-sigma factor, zinc-finger domain"/>
    <property type="match status" value="1"/>
</dbReference>
<dbReference type="Proteomes" id="UP000008467">
    <property type="component" value="Chromosome"/>
</dbReference>
<evidence type="ECO:0000256" key="3">
    <source>
        <dbReference type="SAM" id="MobiDB-lite"/>
    </source>
</evidence>
<dbReference type="AlphaFoldDB" id="F2JSU7"/>
<sequence length="256" mass="28552">MNCDECKEKLSLYIDGMLSEEEEKAIVAHLDLCETCHEEYKTLTGIISLLKSSKEVELPKGFHENLIRRMKQEQKVIPIKTKRFKWEYPAGLVATLLVGFMAFGGHFTGNKSSTTSEAPMTAYSMPESTEESAAEDMARGIEKQAAPAEAAPSVVSNEASSGIQEEEKSLKSAALDGQADSVVWEATIKDKPAFLKAIEEYLKAQQLTYTEEEGYLLITSTGDYTALWEWIQVQTEVKQIIITHDTGSDLKLIYHE</sequence>
<dbReference type="RefSeq" id="WP_013657362.1">
    <property type="nucleotide sequence ID" value="NC_015275.1"/>
</dbReference>
<dbReference type="KEGG" id="cle:Clole_2360"/>
<evidence type="ECO:0000256" key="1">
    <source>
        <dbReference type="ARBA" id="ARBA00024353"/>
    </source>
</evidence>
<dbReference type="InterPro" id="IPR041916">
    <property type="entry name" value="Anti_sigma_zinc_sf"/>
</dbReference>
<dbReference type="InterPro" id="IPR027383">
    <property type="entry name" value="Znf_put"/>
</dbReference>
<dbReference type="Pfam" id="PF13490">
    <property type="entry name" value="zf-HC2"/>
    <property type="match status" value="1"/>
</dbReference>
<evidence type="ECO:0000313" key="6">
    <source>
        <dbReference type="EMBL" id="ADZ84068.1"/>
    </source>
</evidence>
<keyword evidence="4" id="KW-0812">Transmembrane</keyword>